<protein>
    <submittedName>
        <fullName evidence="1">Uncharacterized protein</fullName>
    </submittedName>
</protein>
<dbReference type="EMBL" id="CP000774">
    <property type="protein sequence ID" value="ABS64147.1"/>
    <property type="molecule type" value="Genomic_DNA"/>
</dbReference>
<proteinExistence type="predicted"/>
<accession>A7HW64</accession>
<dbReference type="Proteomes" id="UP000006377">
    <property type="component" value="Chromosome"/>
</dbReference>
<evidence type="ECO:0000313" key="2">
    <source>
        <dbReference type="Proteomes" id="UP000006377"/>
    </source>
</evidence>
<organism evidence="1 2">
    <name type="scientific">Parvibaculum lavamentivorans (strain DS-1 / DSM 13023 / NCIMB 13966)</name>
    <dbReference type="NCBI Taxonomy" id="402881"/>
    <lineage>
        <taxon>Bacteria</taxon>
        <taxon>Pseudomonadati</taxon>
        <taxon>Pseudomonadota</taxon>
        <taxon>Alphaproteobacteria</taxon>
        <taxon>Hyphomicrobiales</taxon>
        <taxon>Parvibaculaceae</taxon>
        <taxon>Parvibaculum</taxon>
    </lineage>
</organism>
<sequence length="247" mass="28457">MERAGIAICLGRRLSQQDENMRLNVFEDTLIQKELAVIGYDRLRKSVYRATWSTAEVEHFLYFGQDSRQYFTAQFGLRNPDAQKFGIEAMVKYGHPNFQLWAKERDVVVECSMTFHFASLDKFSRTSFPRVRVPDTSGDELVNLVMGFVVRNLLPIIKSIIDLETYLAFLVADLEPNRWLVSSNHMIRVAQIVAVAAQLGRSDAEIKELLKPYDCQIEKRMRHIANDTVTGIDMYVDKLLSDWALRA</sequence>
<gene>
    <name evidence="1" type="ordered locus">Plav_2538</name>
</gene>
<name>A7HW64_PARL1</name>
<keyword evidence="2" id="KW-1185">Reference proteome</keyword>
<evidence type="ECO:0000313" key="1">
    <source>
        <dbReference type="EMBL" id="ABS64147.1"/>
    </source>
</evidence>
<reference evidence="1 2" key="1">
    <citation type="journal article" date="2011" name="Stand. Genomic Sci.">
        <title>Complete genome sequence of Parvibaculum lavamentivorans type strain (DS-1(T)).</title>
        <authorList>
            <person name="Schleheck D."/>
            <person name="Weiss M."/>
            <person name="Pitluck S."/>
            <person name="Bruce D."/>
            <person name="Land M.L."/>
            <person name="Han S."/>
            <person name="Saunders E."/>
            <person name="Tapia R."/>
            <person name="Detter C."/>
            <person name="Brettin T."/>
            <person name="Han J."/>
            <person name="Woyke T."/>
            <person name="Goodwin L."/>
            <person name="Pennacchio L."/>
            <person name="Nolan M."/>
            <person name="Cook A.M."/>
            <person name="Kjelleberg S."/>
            <person name="Thomas T."/>
        </authorList>
    </citation>
    <scope>NUCLEOTIDE SEQUENCE [LARGE SCALE GENOMIC DNA]</scope>
    <source>
        <strain evidence="2">DS-1 / DSM 13023 / NCIMB 13966</strain>
    </source>
</reference>
<dbReference type="HOGENOM" id="CLU_1123693_0_0_5"/>
<dbReference type="KEGG" id="pla:Plav_2538"/>
<dbReference type="AlphaFoldDB" id="A7HW64"/>